<dbReference type="Pfam" id="PF00173">
    <property type="entry name" value="Cyt-b5"/>
    <property type="match status" value="1"/>
</dbReference>
<keyword evidence="1 6" id="KW-0349">Heme</keyword>
<organism evidence="9">
    <name type="scientific">Lygus hesperus</name>
    <name type="common">Western plant bug</name>
    <dbReference type="NCBI Taxonomy" id="30085"/>
    <lineage>
        <taxon>Eukaryota</taxon>
        <taxon>Metazoa</taxon>
        <taxon>Ecdysozoa</taxon>
        <taxon>Arthropoda</taxon>
        <taxon>Hexapoda</taxon>
        <taxon>Insecta</taxon>
        <taxon>Pterygota</taxon>
        <taxon>Neoptera</taxon>
        <taxon>Paraneoptera</taxon>
        <taxon>Hemiptera</taxon>
        <taxon>Heteroptera</taxon>
        <taxon>Panheteroptera</taxon>
        <taxon>Cimicomorpha</taxon>
        <taxon>Miridae</taxon>
        <taxon>Mirini</taxon>
        <taxon>Lygus</taxon>
    </lineage>
</organism>
<dbReference type="InterPro" id="IPR001199">
    <property type="entry name" value="Cyt_B5-like_heme/steroid-bd"/>
</dbReference>
<dbReference type="SUPFAM" id="SSF56425">
    <property type="entry name" value="Succinate dehydrogenase/fumarate reductase flavoprotein, catalytic domain"/>
    <property type="match status" value="1"/>
</dbReference>
<dbReference type="EMBL" id="GDHC01011473">
    <property type="protein sequence ID" value="JAQ07156.1"/>
    <property type="molecule type" value="Transcribed_RNA"/>
</dbReference>
<dbReference type="SMART" id="SM01117">
    <property type="entry name" value="Cyt-b5"/>
    <property type="match status" value="1"/>
</dbReference>
<keyword evidence="2" id="KW-0285">Flavoprotein</keyword>
<dbReference type="PRINTS" id="PR00363">
    <property type="entry name" value="CYTOCHROMEB5"/>
</dbReference>
<evidence type="ECO:0000256" key="6">
    <source>
        <dbReference type="RuleBase" id="RU362121"/>
    </source>
</evidence>
<dbReference type="SUPFAM" id="SSF51905">
    <property type="entry name" value="FAD/NAD(P)-binding domain"/>
    <property type="match status" value="1"/>
</dbReference>
<dbReference type="GO" id="GO:0016491">
    <property type="term" value="F:oxidoreductase activity"/>
    <property type="evidence" value="ECO:0007669"/>
    <property type="project" value="UniProtKB-KW"/>
</dbReference>
<dbReference type="InterPro" id="IPR018506">
    <property type="entry name" value="Cyt_B5_heme-BS"/>
</dbReference>
<gene>
    <name evidence="9" type="primary">SPAC17A2.05_6</name>
    <name evidence="12" type="synonym">SPAC17A2.05_1</name>
    <name evidence="11" type="synonym">SPAC17A2.05_10</name>
    <name evidence="10" type="synonym">SPAC17A2.05_7</name>
    <name evidence="9" type="ORF">g.15675</name>
    <name evidence="10" type="ORF">g.15680</name>
    <name evidence="11" type="ORF">g.15685</name>
    <name evidence="12" type="ORF">g.15690</name>
</gene>
<dbReference type="SUPFAM" id="SSF55856">
    <property type="entry name" value="Cytochrome b5-like heme/steroid binding domain"/>
    <property type="match status" value="1"/>
</dbReference>
<dbReference type="Gene3D" id="3.10.120.10">
    <property type="entry name" value="Cytochrome b5-like heme/steroid binding domain"/>
    <property type="match status" value="1"/>
</dbReference>
<reference evidence="9" key="1">
    <citation type="journal article" date="2016" name="Gigascience">
        <title>De novo construction of an expanded transcriptome assembly for the western tarnished plant bug, Lygus hesperus.</title>
        <authorList>
            <person name="Tassone E.E."/>
            <person name="Geib S.M."/>
            <person name="Hall B."/>
            <person name="Fabrick J.A."/>
            <person name="Brent C.S."/>
            <person name="Hull J.J."/>
        </authorList>
    </citation>
    <scope>NUCLEOTIDE SEQUENCE</scope>
</reference>
<evidence type="ECO:0000256" key="5">
    <source>
        <dbReference type="ARBA" id="ARBA00023004"/>
    </source>
</evidence>
<keyword evidence="4" id="KW-0560">Oxidoreductase</keyword>
<name>A0A146LJV0_LYGHE</name>
<feature type="compositionally biased region" description="Polar residues" evidence="7">
    <location>
        <begin position="262"/>
        <end position="273"/>
    </location>
</feature>
<keyword evidence="5 6" id="KW-0408">Iron</keyword>
<dbReference type="PROSITE" id="PS50255">
    <property type="entry name" value="CYTOCHROME_B5_2"/>
    <property type="match status" value="1"/>
</dbReference>
<comment type="similarity">
    <text evidence="6">Belongs to the cytochrome b5 family.</text>
</comment>
<dbReference type="GO" id="GO:0046872">
    <property type="term" value="F:metal ion binding"/>
    <property type="evidence" value="ECO:0007669"/>
    <property type="project" value="UniProtKB-UniRule"/>
</dbReference>
<dbReference type="InterPro" id="IPR050315">
    <property type="entry name" value="FAD-oxidoreductase_2"/>
</dbReference>
<evidence type="ECO:0000259" key="8">
    <source>
        <dbReference type="PROSITE" id="PS50255"/>
    </source>
</evidence>
<proteinExistence type="inferred from homology"/>
<dbReference type="EMBL" id="GDHC01008926">
    <property type="protein sequence ID" value="JAQ09703.1"/>
    <property type="molecule type" value="Transcribed_RNA"/>
</dbReference>
<dbReference type="InterPro" id="IPR003953">
    <property type="entry name" value="FAD-dep_OxRdtase_2_FAD-bd"/>
</dbReference>
<dbReference type="InterPro" id="IPR027477">
    <property type="entry name" value="Succ_DH/fumarate_Rdtase_cat_sf"/>
</dbReference>
<feature type="region of interest" description="Disordered" evidence="7">
    <location>
        <begin position="253"/>
        <end position="280"/>
    </location>
</feature>
<evidence type="ECO:0000313" key="10">
    <source>
        <dbReference type="EMBL" id="JAQ09703.1"/>
    </source>
</evidence>
<dbReference type="PANTHER" id="PTHR43400">
    <property type="entry name" value="FUMARATE REDUCTASE"/>
    <property type="match status" value="1"/>
</dbReference>
<feature type="domain" description="Cytochrome b5 heme-binding" evidence="8">
    <location>
        <begin position="285"/>
        <end position="361"/>
    </location>
</feature>
<dbReference type="EMBL" id="GDHC01002801">
    <property type="protein sequence ID" value="JAQ15828.1"/>
    <property type="molecule type" value="Transcribed_RNA"/>
</dbReference>
<keyword evidence="3 6" id="KW-0479">Metal-binding</keyword>
<dbReference type="PANTHER" id="PTHR43400:SF1">
    <property type="entry name" value="FUMARATE REDUCTASE"/>
    <property type="match status" value="1"/>
</dbReference>
<dbReference type="Pfam" id="PF00890">
    <property type="entry name" value="FAD_binding_2"/>
    <property type="match status" value="1"/>
</dbReference>
<evidence type="ECO:0000313" key="12">
    <source>
        <dbReference type="EMBL" id="JAQ16449.1"/>
    </source>
</evidence>
<accession>A0A146LJV0</accession>
<evidence type="ECO:0000313" key="11">
    <source>
        <dbReference type="EMBL" id="JAQ15828.1"/>
    </source>
</evidence>
<evidence type="ECO:0000256" key="2">
    <source>
        <dbReference type="ARBA" id="ARBA00022630"/>
    </source>
</evidence>
<dbReference type="AlphaFoldDB" id="A0A146LJV0"/>
<evidence type="ECO:0000313" key="9">
    <source>
        <dbReference type="EMBL" id="JAQ07156.1"/>
    </source>
</evidence>
<evidence type="ECO:0000256" key="7">
    <source>
        <dbReference type="SAM" id="MobiDB-lite"/>
    </source>
</evidence>
<dbReference type="EMBL" id="GDHC01002180">
    <property type="protein sequence ID" value="JAQ16449.1"/>
    <property type="molecule type" value="Transcribed_RNA"/>
</dbReference>
<dbReference type="Gene3D" id="3.50.50.60">
    <property type="entry name" value="FAD/NAD(P)-binding domain"/>
    <property type="match status" value="1"/>
</dbReference>
<evidence type="ECO:0000256" key="3">
    <source>
        <dbReference type="ARBA" id="ARBA00022723"/>
    </source>
</evidence>
<evidence type="ECO:0000256" key="4">
    <source>
        <dbReference type="ARBA" id="ARBA00023002"/>
    </source>
</evidence>
<dbReference type="Gene3D" id="3.90.700.10">
    <property type="entry name" value="Succinate dehydrogenase/fumarate reductase flavoprotein, catalytic domain"/>
    <property type="match status" value="1"/>
</dbReference>
<dbReference type="InterPro" id="IPR036400">
    <property type="entry name" value="Cyt_B5-like_heme/steroid_sf"/>
</dbReference>
<evidence type="ECO:0000256" key="1">
    <source>
        <dbReference type="ARBA" id="ARBA00022617"/>
    </source>
</evidence>
<sequence>MRAVNAELKDIDKVQIHPTGLVHPDEPDNKVKFLAAEALRGVGGIMLDCDGRRFVNELGRRDYVSETMCKHDRAPYRLVLNGKASKEIEWHCKHYCGRKLMKQLQSGEALAKEMQIQPQQLEQTFKEFNMSMETKRDPYGREYFQNGPWTMDDIFHVAIITPVRHYCMGGLHVNTECQVLSKQGPIPGLYCSGEIMGGTHGANRLGGSSLLDCVVFGRIAGLSSCRYLMEVFVSRAAGGALLGAGASATDGTVHQGTVDVPQDSTNAEVSTQTGEKDTSHSEVKRHVFTLSDVAKHNREDDCWVVVNGEVLNVSSFLNEHPGGKQAILLFAGRDATEEFNMLHKPDVVSKYCPECIVGVLDNVSSSKASLAKMHL</sequence>
<dbReference type="InterPro" id="IPR036188">
    <property type="entry name" value="FAD/NAD-bd_sf"/>
</dbReference>
<dbReference type="GO" id="GO:0020037">
    <property type="term" value="F:heme binding"/>
    <property type="evidence" value="ECO:0007669"/>
    <property type="project" value="UniProtKB-UniRule"/>
</dbReference>
<dbReference type="PROSITE" id="PS00191">
    <property type="entry name" value="CYTOCHROME_B5_1"/>
    <property type="match status" value="1"/>
</dbReference>
<protein>
    <submittedName>
        <fullName evidence="9">Putative fumarate reductase</fullName>
    </submittedName>
</protein>